<dbReference type="Proteomes" id="UP001150062">
    <property type="component" value="Unassembled WGS sequence"/>
</dbReference>
<evidence type="ECO:0000313" key="2">
    <source>
        <dbReference type="EMBL" id="KAJ6246533.1"/>
    </source>
</evidence>
<feature type="region of interest" description="Disordered" evidence="1">
    <location>
        <begin position="503"/>
        <end position="788"/>
    </location>
</feature>
<feature type="compositionally biased region" description="Polar residues" evidence="1">
    <location>
        <begin position="551"/>
        <end position="565"/>
    </location>
</feature>
<reference evidence="2" key="1">
    <citation type="submission" date="2022-08" db="EMBL/GenBank/DDBJ databases">
        <title>Novel sulfate-reducing endosymbionts in the free-living metamonad Anaeramoeba.</title>
        <authorList>
            <person name="Jerlstrom-Hultqvist J."/>
            <person name="Cepicka I."/>
            <person name="Gallot-Lavallee L."/>
            <person name="Salas-Leiva D."/>
            <person name="Curtis B.A."/>
            <person name="Zahonova K."/>
            <person name="Pipaliya S."/>
            <person name="Dacks J."/>
            <person name="Roger A.J."/>
        </authorList>
    </citation>
    <scope>NUCLEOTIDE SEQUENCE</scope>
    <source>
        <strain evidence="2">Schooner1</strain>
    </source>
</reference>
<feature type="compositionally biased region" description="Basic residues" evidence="1">
    <location>
        <begin position="519"/>
        <end position="528"/>
    </location>
</feature>
<dbReference type="EMBL" id="JAOAOG010000133">
    <property type="protein sequence ID" value="KAJ6246533.1"/>
    <property type="molecule type" value="Genomic_DNA"/>
</dbReference>
<feature type="compositionally biased region" description="Low complexity" evidence="1">
    <location>
        <begin position="583"/>
        <end position="608"/>
    </location>
</feature>
<feature type="region of interest" description="Disordered" evidence="1">
    <location>
        <begin position="58"/>
        <end position="113"/>
    </location>
</feature>
<feature type="compositionally biased region" description="Low complexity" evidence="1">
    <location>
        <begin position="208"/>
        <end position="252"/>
    </location>
</feature>
<feature type="compositionally biased region" description="Polar residues" evidence="1">
    <location>
        <begin position="312"/>
        <end position="321"/>
    </location>
</feature>
<sequence>MSKYYNENGNYRKYNTNRYQNIVSLPKNKELNSLSKTVPLYEQDNDLFNQTPLSLSKTTTSVKRTGKSPNSHRATNNNAKMQSNHVLTSSTTKTNSHLISASPKNTITRVRPSSPYKVIPIDSGSTVIKRKTHHKPKKEILRSVTPTKDLFKNSQLSTQTTKRSSPTSSLTHSSSKKKPKKLTVRLSNHIIERYDPNEKKYRNLNEQKTITSSTSSKSKLKNNKASPNNKPTKSNTNSSLNSNSNTNSISNSTSAINAKTNFKTKNSPSLNFNNSFSSLSLHPKKQNHFSSRNLNSNYQTSQPKTKYDRPLTPQTFSSYSSIKKKKNEKSLFLTPNPKSISSSKRNRKKENKNTTQDRYCQTPTILGSDYSSFNSNSKTIIYSEIGIQTSRSSFPWKLHFSYINIKANNGGNENDNAEKNGVENERYSFSSLNTKKKENILNSNPKNNSSTRMKSQKSSYSPYYISSKRPSHKSDNHSSFQQTGTEDFLTHPWFEDELDETEFTSSRMSKNQNNNYYKNKNKQYRASRRIWDNKNQNEQQNKSKTNRRDYQTTQNFTTAMDGQNKTKQKQIESQRKHSKSNKSSRTSRSNRSSRTSRSNRSSRSSRSSHSNRKSRTGRTKVHYVNRKKSGQSRNPKYNLPQRIDRNSYREYDSDNLKSRSYYSGDGLEKPKNTGRRDPLSKILTRGNFDRVENNDNNNKKREYKREYGENRTNDKNRKHSNSSSSTIRKPKVQAISHNSQDYSHNRWLEFSMAGPDPNKKTEITSSYSGSAFSEISSYRSTDEDKKFW</sequence>
<comment type="caution">
    <text evidence="2">The sequence shown here is derived from an EMBL/GenBank/DDBJ whole genome shotgun (WGS) entry which is preliminary data.</text>
</comment>
<feature type="compositionally biased region" description="Basic residues" evidence="1">
    <location>
        <begin position="174"/>
        <end position="183"/>
    </location>
</feature>
<evidence type="ECO:0000256" key="1">
    <source>
        <dbReference type="SAM" id="MobiDB-lite"/>
    </source>
</evidence>
<evidence type="ECO:0000313" key="3">
    <source>
        <dbReference type="Proteomes" id="UP001150062"/>
    </source>
</evidence>
<keyword evidence="3" id="KW-1185">Reference proteome</keyword>
<feature type="compositionally biased region" description="Basic residues" evidence="1">
    <location>
        <begin position="609"/>
        <end position="630"/>
    </location>
</feature>
<feature type="region of interest" description="Disordered" evidence="1">
    <location>
        <begin position="144"/>
        <end position="252"/>
    </location>
</feature>
<name>A0ABQ8YPJ2_9EUKA</name>
<feature type="compositionally biased region" description="Basic and acidic residues" evidence="1">
    <location>
        <begin position="642"/>
        <end position="657"/>
    </location>
</feature>
<feature type="compositionally biased region" description="Basic and acidic residues" evidence="1">
    <location>
        <begin position="190"/>
        <end position="205"/>
    </location>
</feature>
<feature type="compositionally biased region" description="Low complexity" evidence="1">
    <location>
        <begin position="456"/>
        <end position="468"/>
    </location>
</feature>
<feature type="compositionally biased region" description="Polar residues" evidence="1">
    <location>
        <begin position="763"/>
        <end position="779"/>
    </location>
</feature>
<feature type="compositionally biased region" description="Polar residues" evidence="1">
    <location>
        <begin position="58"/>
        <end position="108"/>
    </location>
</feature>
<feature type="compositionally biased region" description="Low complexity" evidence="1">
    <location>
        <begin position="533"/>
        <end position="543"/>
    </location>
</feature>
<organism evidence="2 3">
    <name type="scientific">Anaeramoeba flamelloides</name>
    <dbReference type="NCBI Taxonomy" id="1746091"/>
    <lineage>
        <taxon>Eukaryota</taxon>
        <taxon>Metamonada</taxon>
        <taxon>Anaeramoebidae</taxon>
        <taxon>Anaeramoeba</taxon>
    </lineage>
</organism>
<gene>
    <name evidence="2" type="ORF">M0813_19200</name>
</gene>
<feature type="compositionally biased region" description="Polar residues" evidence="1">
    <location>
        <begin position="440"/>
        <end position="453"/>
    </location>
</feature>
<feature type="region of interest" description="Disordered" evidence="1">
    <location>
        <begin position="431"/>
        <end position="483"/>
    </location>
</feature>
<feature type="compositionally biased region" description="Basic and acidic residues" evidence="1">
    <location>
        <begin position="666"/>
        <end position="679"/>
    </location>
</feature>
<feature type="region of interest" description="Disordered" evidence="1">
    <location>
        <begin position="277"/>
        <end position="357"/>
    </location>
</feature>
<feature type="compositionally biased region" description="Low complexity" evidence="1">
    <location>
        <begin position="162"/>
        <end position="173"/>
    </location>
</feature>
<feature type="compositionally biased region" description="Polar residues" evidence="1">
    <location>
        <begin position="152"/>
        <end position="161"/>
    </location>
</feature>
<protein>
    <submittedName>
        <fullName evidence="2">Uncharacterized protein</fullName>
    </submittedName>
</protein>
<feature type="compositionally biased region" description="Basic and acidic residues" evidence="1">
    <location>
        <begin position="687"/>
        <end position="715"/>
    </location>
</feature>
<feature type="compositionally biased region" description="Polar residues" evidence="1">
    <location>
        <begin position="288"/>
        <end position="304"/>
    </location>
</feature>
<accession>A0ABQ8YPJ2</accession>
<proteinExistence type="predicted"/>